<organism evidence="1 2">
    <name type="scientific">Paenibacillus sonchi</name>
    <dbReference type="NCBI Taxonomy" id="373687"/>
    <lineage>
        <taxon>Bacteria</taxon>
        <taxon>Bacillati</taxon>
        <taxon>Bacillota</taxon>
        <taxon>Bacilli</taxon>
        <taxon>Bacillales</taxon>
        <taxon>Paenibacillaceae</taxon>
        <taxon>Paenibacillus</taxon>
        <taxon>Paenibacillus sonchi group</taxon>
    </lineage>
</organism>
<proteinExistence type="predicted"/>
<name>A0A974SG18_9BACL</name>
<gene>
    <name evidence="1" type="ORF">JI735_34740</name>
</gene>
<evidence type="ECO:0000313" key="1">
    <source>
        <dbReference type="EMBL" id="QQZ64587.1"/>
    </source>
</evidence>
<dbReference type="RefSeq" id="WP_039832886.1">
    <property type="nucleotide sequence ID" value="NZ_CP068596.1"/>
</dbReference>
<dbReference type="EMBL" id="CP068596">
    <property type="protein sequence ID" value="QQZ64587.1"/>
    <property type="molecule type" value="Genomic_DNA"/>
</dbReference>
<keyword evidence="1" id="KW-0614">Plasmid</keyword>
<keyword evidence="2" id="KW-1185">Reference proteome</keyword>
<dbReference type="Proteomes" id="UP000595841">
    <property type="component" value="Plasmid unnamed1"/>
</dbReference>
<geneLocation type="plasmid" evidence="1 2">
    <name>unnamed1</name>
</geneLocation>
<sequence>MSLMVSLIQKKDISIPIDTHLLEQQVPEPHNDLFGFESCRKTLWGHKIIHELGCELIYSLKETDIYVFDEELEKLEREFLILLEHFDIIKQHTGYDRDFVEFRARNALEMIKVALRERNTVGVTIG</sequence>
<dbReference type="AlphaFoldDB" id="A0A974SG18"/>
<dbReference type="KEGG" id="pson:JI735_34740"/>
<protein>
    <submittedName>
        <fullName evidence="1">Uncharacterized protein</fullName>
    </submittedName>
</protein>
<reference evidence="1 2" key="1">
    <citation type="submission" date="2021-01" db="EMBL/GenBank/DDBJ databases">
        <title>Whole genome sequence of Paenibacillus sonchi LMG 24727 for comparative genomics.</title>
        <authorList>
            <person name="Lee G."/>
            <person name="Kim M.-J."/>
            <person name="Lim K."/>
            <person name="Shin J.-H."/>
        </authorList>
    </citation>
    <scope>NUCLEOTIDE SEQUENCE [LARGE SCALE GENOMIC DNA]</scope>
    <source>
        <strain evidence="1 2">LMG 24727</strain>
        <plasmid evidence="1 2">unnamed1</plasmid>
    </source>
</reference>
<accession>A0A974SG18</accession>
<evidence type="ECO:0000313" key="2">
    <source>
        <dbReference type="Proteomes" id="UP000595841"/>
    </source>
</evidence>